<evidence type="ECO:0000313" key="3">
    <source>
        <dbReference type="Proteomes" id="UP000265520"/>
    </source>
</evidence>
<feature type="compositionally biased region" description="Basic residues" evidence="1">
    <location>
        <begin position="9"/>
        <end position="21"/>
    </location>
</feature>
<dbReference type="AlphaFoldDB" id="A0A392TJV8"/>
<comment type="caution">
    <text evidence="2">The sequence shown here is derived from an EMBL/GenBank/DDBJ whole genome shotgun (WGS) entry which is preliminary data.</text>
</comment>
<dbReference type="EMBL" id="LXQA010581217">
    <property type="protein sequence ID" value="MCI60426.1"/>
    <property type="molecule type" value="Genomic_DNA"/>
</dbReference>
<feature type="region of interest" description="Disordered" evidence="1">
    <location>
        <begin position="1"/>
        <end position="29"/>
    </location>
</feature>
<sequence length="29" mass="3330">DDEQGVPRINRRHARGVHGRHDHQVSQGD</sequence>
<accession>A0A392TJV8</accession>
<keyword evidence="3" id="KW-1185">Reference proteome</keyword>
<evidence type="ECO:0000313" key="2">
    <source>
        <dbReference type="EMBL" id="MCI60426.1"/>
    </source>
</evidence>
<dbReference type="Proteomes" id="UP000265520">
    <property type="component" value="Unassembled WGS sequence"/>
</dbReference>
<proteinExistence type="predicted"/>
<evidence type="ECO:0000256" key="1">
    <source>
        <dbReference type="SAM" id="MobiDB-lite"/>
    </source>
</evidence>
<organism evidence="2 3">
    <name type="scientific">Trifolium medium</name>
    <dbReference type="NCBI Taxonomy" id="97028"/>
    <lineage>
        <taxon>Eukaryota</taxon>
        <taxon>Viridiplantae</taxon>
        <taxon>Streptophyta</taxon>
        <taxon>Embryophyta</taxon>
        <taxon>Tracheophyta</taxon>
        <taxon>Spermatophyta</taxon>
        <taxon>Magnoliopsida</taxon>
        <taxon>eudicotyledons</taxon>
        <taxon>Gunneridae</taxon>
        <taxon>Pentapetalae</taxon>
        <taxon>rosids</taxon>
        <taxon>fabids</taxon>
        <taxon>Fabales</taxon>
        <taxon>Fabaceae</taxon>
        <taxon>Papilionoideae</taxon>
        <taxon>50 kb inversion clade</taxon>
        <taxon>NPAAA clade</taxon>
        <taxon>Hologalegina</taxon>
        <taxon>IRL clade</taxon>
        <taxon>Trifolieae</taxon>
        <taxon>Trifolium</taxon>
    </lineage>
</organism>
<protein>
    <submittedName>
        <fullName evidence="2">Uncharacterized protein</fullName>
    </submittedName>
</protein>
<feature type="non-terminal residue" evidence="2">
    <location>
        <position position="1"/>
    </location>
</feature>
<reference evidence="2 3" key="1">
    <citation type="journal article" date="2018" name="Front. Plant Sci.">
        <title>Red Clover (Trifolium pratense) and Zigzag Clover (T. medium) - A Picture of Genomic Similarities and Differences.</title>
        <authorList>
            <person name="Dluhosova J."/>
            <person name="Istvanek J."/>
            <person name="Nedelnik J."/>
            <person name="Repkova J."/>
        </authorList>
    </citation>
    <scope>NUCLEOTIDE SEQUENCE [LARGE SCALE GENOMIC DNA]</scope>
    <source>
        <strain evidence="3">cv. 10/8</strain>
        <tissue evidence="2">Leaf</tissue>
    </source>
</reference>
<name>A0A392TJV8_9FABA</name>